<dbReference type="SUPFAM" id="SSF48592">
    <property type="entry name" value="GroEL equatorial domain-like"/>
    <property type="match status" value="1"/>
</dbReference>
<dbReference type="AlphaFoldDB" id="A0A0E3QWR5"/>
<evidence type="ECO:0000313" key="7">
    <source>
        <dbReference type="Proteomes" id="UP000033033"/>
    </source>
</evidence>
<evidence type="ECO:0000256" key="3">
    <source>
        <dbReference type="ARBA" id="ARBA00022840"/>
    </source>
</evidence>
<keyword evidence="7" id="KW-1185">Reference proteome</keyword>
<evidence type="ECO:0000256" key="4">
    <source>
        <dbReference type="ARBA" id="ARBA00023186"/>
    </source>
</evidence>
<sequence>MEKGGQPIIIVDPRKEETKGKEALSMNIAAAKAVASIVKSTLGPRGMDKMLVNPIGDITITNDGATILHDMSIEHPAAKMVAEVAESLESSAGDGTTSAVVFTGSLLEKAEELIESGVHPTVVVKGYRLAAEKAVEILENLAIPTADNEKEKLLEVARTSITGKASEKYGRLIAELCVDAGLAIRERGIVDLKDVILSKDVGGKAEDTEFVEGIVIDKVALDKKFPLRIENPAIALIDTSMEIAKTANKAKLQINAYGDLEGFVKQEEEALFEMADYVIRAGANAVFCSKGMDDKIAAYLQSRGIYATRRVKNDDMQHLVDATGGRPIRNIKELTSKELGHAGLLEQDRDGDQGKTYLRDCKGAKSVSIVIRGGTEHIVDNLERAIDDALRVVKCAIEDSRIVAGGGASEVEVALGLRAYAASIGGREQMAIRAFADAIEEIPRTIARNAGLDTINTIVNLRAKHAENKNAGLNINTGAAEDMLEKGIVDPIRVKINSVKAGSEAAVMVLRVDDMLRAQRADMQNVKPEHMASTYDGMAAPALNMRR</sequence>
<dbReference type="GO" id="GO:0140662">
    <property type="term" value="F:ATP-dependent protein folding chaperone"/>
    <property type="evidence" value="ECO:0007669"/>
    <property type="project" value="InterPro"/>
</dbReference>
<evidence type="ECO:0000256" key="2">
    <source>
        <dbReference type="ARBA" id="ARBA00022741"/>
    </source>
</evidence>
<dbReference type="Gene3D" id="3.30.260.10">
    <property type="entry name" value="TCP-1-like chaperonin intermediate domain"/>
    <property type="match status" value="1"/>
</dbReference>
<name>A0A0E3QWR5_METBA</name>
<dbReference type="GO" id="GO:0016887">
    <property type="term" value="F:ATP hydrolysis activity"/>
    <property type="evidence" value="ECO:0007669"/>
    <property type="project" value="InterPro"/>
</dbReference>
<gene>
    <name evidence="6" type="ORF">MSBRM_2162</name>
</gene>
<dbReference type="SUPFAM" id="SSF52029">
    <property type="entry name" value="GroEL apical domain-like"/>
    <property type="match status" value="1"/>
</dbReference>
<dbReference type="PATRIC" id="fig|1434108.4.peg.2759"/>
<dbReference type="CDD" id="cd03343">
    <property type="entry name" value="cpn60"/>
    <property type="match status" value="1"/>
</dbReference>
<dbReference type="RefSeq" id="WP_048116744.1">
    <property type="nucleotide sequence ID" value="NZ_CP009528.1"/>
</dbReference>
<organism evidence="6 7">
    <name type="scientific">Methanosarcina barkeri MS</name>
    <dbReference type="NCBI Taxonomy" id="1434108"/>
    <lineage>
        <taxon>Archaea</taxon>
        <taxon>Methanobacteriati</taxon>
        <taxon>Methanobacteriota</taxon>
        <taxon>Stenosarchaea group</taxon>
        <taxon>Methanomicrobia</taxon>
        <taxon>Methanosarcinales</taxon>
        <taxon>Methanosarcinaceae</taxon>
        <taxon>Methanosarcina</taxon>
    </lineage>
</organism>
<dbReference type="InterPro" id="IPR017998">
    <property type="entry name" value="Chaperone_TCP-1"/>
</dbReference>
<dbReference type="Gene3D" id="1.10.560.10">
    <property type="entry name" value="GroEL-like equatorial domain"/>
    <property type="match status" value="1"/>
</dbReference>
<reference evidence="6 7" key="1">
    <citation type="submission" date="2014-07" db="EMBL/GenBank/DDBJ databases">
        <title>Methanogenic archaea and the global carbon cycle.</title>
        <authorList>
            <person name="Henriksen J.R."/>
            <person name="Luke J."/>
            <person name="Reinhart S."/>
            <person name="Benedict M.N."/>
            <person name="Youngblut N.D."/>
            <person name="Metcalf M.E."/>
            <person name="Whitaker R.J."/>
            <person name="Metcalf W.W."/>
        </authorList>
    </citation>
    <scope>NUCLEOTIDE SEQUENCE [LARGE SCALE GENOMIC DNA]</scope>
    <source>
        <strain evidence="6 7">MS</strain>
    </source>
</reference>
<dbReference type="HOGENOM" id="CLU_008891_7_3_2"/>
<dbReference type="Proteomes" id="UP000033033">
    <property type="component" value="Chromosome"/>
</dbReference>
<dbReference type="InterPro" id="IPR027410">
    <property type="entry name" value="TCP-1-like_intermed_sf"/>
</dbReference>
<dbReference type="GO" id="GO:0051082">
    <property type="term" value="F:unfolded protein binding"/>
    <property type="evidence" value="ECO:0007669"/>
    <property type="project" value="InterPro"/>
</dbReference>
<dbReference type="InterPro" id="IPR053374">
    <property type="entry name" value="TCP-1_chaperonin"/>
</dbReference>
<evidence type="ECO:0000256" key="1">
    <source>
        <dbReference type="ARBA" id="ARBA00008020"/>
    </source>
</evidence>
<keyword evidence="4 5" id="KW-0143">Chaperone</keyword>
<dbReference type="SUPFAM" id="SSF54849">
    <property type="entry name" value="GroEL-intermediate domain like"/>
    <property type="match status" value="1"/>
</dbReference>
<keyword evidence="6" id="KW-0346">Stress response</keyword>
<dbReference type="InterPro" id="IPR027409">
    <property type="entry name" value="GroEL-like_apical_dom_sf"/>
</dbReference>
<evidence type="ECO:0000256" key="5">
    <source>
        <dbReference type="RuleBase" id="RU004187"/>
    </source>
</evidence>
<dbReference type="InterPro" id="IPR002423">
    <property type="entry name" value="Cpn60/GroEL/TCP-1"/>
</dbReference>
<protein>
    <submittedName>
        <fullName evidence="6">Heat shock protein 60 family chaperone GroEL</fullName>
    </submittedName>
</protein>
<dbReference type="InterPro" id="IPR027413">
    <property type="entry name" value="GROEL-like_equatorial_sf"/>
</dbReference>
<dbReference type="GeneID" id="24845426"/>
<dbReference type="Pfam" id="PF00118">
    <property type="entry name" value="Cpn60_TCP1"/>
    <property type="match status" value="1"/>
</dbReference>
<dbReference type="InterPro" id="IPR002194">
    <property type="entry name" value="Chaperonin_TCP-1_CS"/>
</dbReference>
<dbReference type="Gene3D" id="3.50.7.10">
    <property type="entry name" value="GroEL"/>
    <property type="match status" value="1"/>
</dbReference>
<dbReference type="PROSITE" id="PS00750">
    <property type="entry name" value="TCP1_1"/>
    <property type="match status" value="1"/>
</dbReference>
<comment type="similarity">
    <text evidence="1 5">Belongs to the TCP-1 chaperonin family.</text>
</comment>
<dbReference type="PRINTS" id="PR00304">
    <property type="entry name" value="TCOMPLEXTCP1"/>
</dbReference>
<dbReference type="STRING" id="1434108.MSBRM_2162"/>
<accession>A0A0E3QWR5</accession>
<dbReference type="InterPro" id="IPR054827">
    <property type="entry name" value="thermosome_alpha"/>
</dbReference>
<dbReference type="EMBL" id="CP009528">
    <property type="protein sequence ID" value="AKB55160.1"/>
    <property type="molecule type" value="Genomic_DNA"/>
</dbReference>
<keyword evidence="2 5" id="KW-0547">Nucleotide-binding</keyword>
<keyword evidence="3 5" id="KW-0067">ATP-binding</keyword>
<proteinExistence type="inferred from homology"/>
<dbReference type="GO" id="GO:0005524">
    <property type="term" value="F:ATP binding"/>
    <property type="evidence" value="ECO:0007669"/>
    <property type="project" value="UniProtKB-KW"/>
</dbReference>
<evidence type="ECO:0000313" key="6">
    <source>
        <dbReference type="EMBL" id="AKB55160.1"/>
    </source>
</evidence>
<dbReference type="InterPro" id="IPR012714">
    <property type="entry name" value="Thermosome_arc"/>
</dbReference>
<dbReference type="NCBIfam" id="TIGR02339">
    <property type="entry name" value="thermosome_arch"/>
    <property type="match status" value="1"/>
</dbReference>
<dbReference type="NCBIfam" id="NF041083">
    <property type="entry name" value="thermosome_beta"/>
    <property type="match status" value="1"/>
</dbReference>
<dbReference type="PANTHER" id="PTHR11353">
    <property type="entry name" value="CHAPERONIN"/>
    <property type="match status" value="1"/>
</dbReference>
<dbReference type="PROSITE" id="PS00751">
    <property type="entry name" value="TCP1_2"/>
    <property type="match status" value="1"/>
</dbReference>
<dbReference type="NCBIfam" id="NF041082">
    <property type="entry name" value="thermosome_alpha"/>
    <property type="match status" value="1"/>
</dbReference>
<dbReference type="KEGG" id="mby:MSBRM_2162"/>